<proteinExistence type="inferred from homology"/>
<dbReference type="Proteomes" id="UP000518752">
    <property type="component" value="Unassembled WGS sequence"/>
</dbReference>
<dbReference type="InterPro" id="IPR002921">
    <property type="entry name" value="Fungal_lipase-type"/>
</dbReference>
<reference evidence="6 7" key="1">
    <citation type="journal article" date="2020" name="ISME J.">
        <title>Uncovering the hidden diversity of litter-decomposition mechanisms in mushroom-forming fungi.</title>
        <authorList>
            <person name="Floudas D."/>
            <person name="Bentzer J."/>
            <person name="Ahren D."/>
            <person name="Johansson T."/>
            <person name="Persson P."/>
            <person name="Tunlid A."/>
        </authorList>
    </citation>
    <scope>NUCLEOTIDE SEQUENCE [LARGE SCALE GENOMIC DNA]</scope>
    <source>
        <strain evidence="6 7">CBS 406.79</strain>
    </source>
</reference>
<name>A0A8H5MA20_9AGAR</name>
<protein>
    <recommendedName>
        <fullName evidence="5">Fungal lipase-type domain-containing protein</fullName>
    </recommendedName>
</protein>
<comment type="catalytic activity">
    <reaction evidence="4">
        <text>a monoacylglycerol + H2O = glycerol + a fatty acid + H(+)</text>
        <dbReference type="Rhea" id="RHEA:15245"/>
        <dbReference type="ChEBI" id="CHEBI:15377"/>
        <dbReference type="ChEBI" id="CHEBI:15378"/>
        <dbReference type="ChEBI" id="CHEBI:17408"/>
        <dbReference type="ChEBI" id="CHEBI:17754"/>
        <dbReference type="ChEBI" id="CHEBI:28868"/>
    </reaction>
</comment>
<evidence type="ECO:0000259" key="5">
    <source>
        <dbReference type="Pfam" id="PF01764"/>
    </source>
</evidence>
<dbReference type="Pfam" id="PF01764">
    <property type="entry name" value="Lipase_3"/>
    <property type="match status" value="1"/>
</dbReference>
<dbReference type="AlphaFoldDB" id="A0A8H5MA20"/>
<dbReference type="EMBL" id="JAACJN010000036">
    <property type="protein sequence ID" value="KAF5386423.1"/>
    <property type="molecule type" value="Genomic_DNA"/>
</dbReference>
<organism evidence="6 7">
    <name type="scientific">Collybiopsis confluens</name>
    <dbReference type="NCBI Taxonomy" id="2823264"/>
    <lineage>
        <taxon>Eukaryota</taxon>
        <taxon>Fungi</taxon>
        <taxon>Dikarya</taxon>
        <taxon>Basidiomycota</taxon>
        <taxon>Agaricomycotina</taxon>
        <taxon>Agaricomycetes</taxon>
        <taxon>Agaricomycetidae</taxon>
        <taxon>Agaricales</taxon>
        <taxon>Marasmiineae</taxon>
        <taxon>Omphalotaceae</taxon>
        <taxon>Collybiopsis</taxon>
    </lineage>
</organism>
<evidence type="ECO:0000256" key="2">
    <source>
        <dbReference type="ARBA" id="ARBA00043996"/>
    </source>
</evidence>
<gene>
    <name evidence="6" type="ORF">D9757_006630</name>
</gene>
<dbReference type="InterPro" id="IPR051218">
    <property type="entry name" value="Sec_MonoDiacylglyc_Lipase"/>
</dbReference>
<dbReference type="CDD" id="cd00519">
    <property type="entry name" value="Lipase_3"/>
    <property type="match status" value="1"/>
</dbReference>
<dbReference type="SUPFAM" id="SSF53474">
    <property type="entry name" value="alpha/beta-Hydrolases"/>
    <property type="match status" value="1"/>
</dbReference>
<dbReference type="GO" id="GO:0006629">
    <property type="term" value="P:lipid metabolic process"/>
    <property type="evidence" value="ECO:0007669"/>
    <property type="project" value="InterPro"/>
</dbReference>
<sequence>MSIMSILNDVKLALVDLDTTKFTAATGKGIKVHDGFQETFERTADEILAAVQQGLEENNAKNVLITGHSLGAAVASLDAMFLKGKLDPSIQITTTVFGLPRVGDQAWADFVDSNDSHTLVKARNSFSFITNQHDPVPRLPPLDFDYVHPSGEFHITSVDSNGQATGFVACPGQDNEKCSSGLNIFEVSIPNHLVCGLHVLPPFGKFSTQAELAALEAQELA</sequence>
<dbReference type="PANTHER" id="PTHR45856:SF24">
    <property type="entry name" value="FUNGAL LIPASE-LIKE DOMAIN-CONTAINING PROTEIN"/>
    <property type="match status" value="1"/>
</dbReference>
<comment type="similarity">
    <text evidence="2">Belongs to the AB hydrolase superfamily. Lipase family. Class 3 subfamily.</text>
</comment>
<dbReference type="PANTHER" id="PTHR45856">
    <property type="entry name" value="ALPHA/BETA-HYDROLASES SUPERFAMILY PROTEIN"/>
    <property type="match status" value="1"/>
</dbReference>
<keyword evidence="7" id="KW-1185">Reference proteome</keyword>
<dbReference type="InterPro" id="IPR029058">
    <property type="entry name" value="AB_hydrolase_fold"/>
</dbReference>
<evidence type="ECO:0000256" key="3">
    <source>
        <dbReference type="ARBA" id="ARBA00047591"/>
    </source>
</evidence>
<evidence type="ECO:0000313" key="6">
    <source>
        <dbReference type="EMBL" id="KAF5386423.1"/>
    </source>
</evidence>
<accession>A0A8H5MA20</accession>
<dbReference type="Gene3D" id="3.40.50.1820">
    <property type="entry name" value="alpha/beta hydrolase"/>
    <property type="match status" value="1"/>
</dbReference>
<evidence type="ECO:0000313" key="7">
    <source>
        <dbReference type="Proteomes" id="UP000518752"/>
    </source>
</evidence>
<evidence type="ECO:0000256" key="1">
    <source>
        <dbReference type="ARBA" id="ARBA00023157"/>
    </source>
</evidence>
<comment type="catalytic activity">
    <reaction evidence="3">
        <text>a diacylglycerol + H2O = a monoacylglycerol + a fatty acid + H(+)</text>
        <dbReference type="Rhea" id="RHEA:32731"/>
        <dbReference type="ChEBI" id="CHEBI:15377"/>
        <dbReference type="ChEBI" id="CHEBI:15378"/>
        <dbReference type="ChEBI" id="CHEBI:17408"/>
        <dbReference type="ChEBI" id="CHEBI:18035"/>
        <dbReference type="ChEBI" id="CHEBI:28868"/>
    </reaction>
</comment>
<evidence type="ECO:0000256" key="4">
    <source>
        <dbReference type="ARBA" id="ARBA00048461"/>
    </source>
</evidence>
<comment type="caution">
    <text evidence="6">The sequence shown here is derived from an EMBL/GenBank/DDBJ whole genome shotgun (WGS) entry which is preliminary data.</text>
</comment>
<feature type="domain" description="Fungal lipase-type" evidence="5">
    <location>
        <begin position="18"/>
        <end position="143"/>
    </location>
</feature>
<dbReference type="OrthoDB" id="426718at2759"/>
<keyword evidence="1" id="KW-1015">Disulfide bond</keyword>